<organism evidence="3 4">
    <name type="scientific">Candidatus Sungbacteria bacterium RIFCSPHIGHO2_02_FULL_51_29</name>
    <dbReference type="NCBI Taxonomy" id="1802273"/>
    <lineage>
        <taxon>Bacteria</taxon>
        <taxon>Candidatus Sungiibacteriota</taxon>
    </lineage>
</organism>
<evidence type="ECO:0000259" key="2">
    <source>
        <dbReference type="Pfam" id="PF00454"/>
    </source>
</evidence>
<dbReference type="AlphaFoldDB" id="A0A1G2KWL5"/>
<evidence type="ECO:0000256" key="1">
    <source>
        <dbReference type="SAM" id="MobiDB-lite"/>
    </source>
</evidence>
<name>A0A1G2KWL5_9BACT</name>
<evidence type="ECO:0000313" key="4">
    <source>
        <dbReference type="Proteomes" id="UP000177811"/>
    </source>
</evidence>
<gene>
    <name evidence="3" type="ORF">A3C16_05085</name>
</gene>
<dbReference type="EMBL" id="MHQL01000008">
    <property type="protein sequence ID" value="OHA03803.1"/>
    <property type="molecule type" value="Genomic_DNA"/>
</dbReference>
<dbReference type="Pfam" id="PF00454">
    <property type="entry name" value="PI3_PI4_kinase"/>
    <property type="match status" value="1"/>
</dbReference>
<comment type="caution">
    <text evidence="3">The sequence shown here is derived from an EMBL/GenBank/DDBJ whole genome shotgun (WGS) entry which is preliminary data.</text>
</comment>
<dbReference type="InterPro" id="IPR000403">
    <property type="entry name" value="PI3/4_kinase_cat_dom"/>
</dbReference>
<feature type="domain" description="PI3K/PI4K catalytic" evidence="2">
    <location>
        <begin position="143"/>
        <end position="221"/>
    </location>
</feature>
<accession>A0A1G2KWL5</accession>
<reference evidence="3 4" key="1">
    <citation type="journal article" date="2016" name="Nat. Commun.">
        <title>Thousands of microbial genomes shed light on interconnected biogeochemical processes in an aquifer system.</title>
        <authorList>
            <person name="Anantharaman K."/>
            <person name="Brown C.T."/>
            <person name="Hug L.A."/>
            <person name="Sharon I."/>
            <person name="Castelle C.J."/>
            <person name="Probst A.J."/>
            <person name="Thomas B.C."/>
            <person name="Singh A."/>
            <person name="Wilkins M.J."/>
            <person name="Karaoz U."/>
            <person name="Brodie E.L."/>
            <person name="Williams K.H."/>
            <person name="Hubbard S.S."/>
            <person name="Banfield J.F."/>
        </authorList>
    </citation>
    <scope>NUCLEOTIDE SEQUENCE [LARGE SCALE GENOMIC DNA]</scope>
</reference>
<sequence>MSEKSFPLGDAKEKETEVGIAHAPVLPSERGTKSDADRLPIALPETEGARSTRTTETPIEGTLKERPPTSRRRIGWGSTSPEFLQLQDDGASVFKPKDNEVDLRDNVRPGTFYKRERAAYLVSKFLGFELVPPTVIREVDGQIGSVQQFVEDAKGPYEIPSGAKLLDRWPEELMRLWLFDLIIWNSDRHDGNLLFKNDRACAIDNGLSFGNDKPRLYSEYPGRALPQGTVNQVREFFSWEHGQRILEDLLCELLPKEEVQAFFSRLEQIKKQLLEVGVIEKVEYS</sequence>
<protein>
    <recommendedName>
        <fullName evidence="2">PI3K/PI4K catalytic domain-containing protein</fullName>
    </recommendedName>
</protein>
<evidence type="ECO:0000313" key="3">
    <source>
        <dbReference type="EMBL" id="OHA03803.1"/>
    </source>
</evidence>
<dbReference type="Proteomes" id="UP000177811">
    <property type="component" value="Unassembled WGS sequence"/>
</dbReference>
<feature type="region of interest" description="Disordered" evidence="1">
    <location>
        <begin position="1"/>
        <end position="81"/>
    </location>
</feature>
<proteinExistence type="predicted"/>